<organism evidence="10 11">
    <name type="scientific">Nostoc parmelioides FACHB-3921</name>
    <dbReference type="NCBI Taxonomy" id="2692909"/>
    <lineage>
        <taxon>Bacteria</taxon>
        <taxon>Bacillati</taxon>
        <taxon>Cyanobacteriota</taxon>
        <taxon>Cyanophyceae</taxon>
        <taxon>Nostocales</taxon>
        <taxon>Nostocaceae</taxon>
        <taxon>Nostoc</taxon>
    </lineage>
</organism>
<keyword evidence="3" id="KW-0328">Glycosyltransferase</keyword>
<comment type="catalytic activity">
    <reaction evidence="8">
        <text>[GlcNAc-(1-&gt;4)-Mur2Ac(oyl-L-Ala-gamma-D-Glu-L-Lys-D-Ala-D-Ala)](n)-di-trans,octa-cis-undecaprenyl diphosphate + beta-D-GlcNAc-(1-&gt;4)-Mur2Ac(oyl-L-Ala-gamma-D-Glu-L-Lys-D-Ala-D-Ala)-di-trans,octa-cis-undecaprenyl diphosphate = [GlcNAc-(1-&gt;4)-Mur2Ac(oyl-L-Ala-gamma-D-Glu-L-Lys-D-Ala-D-Ala)](n+1)-di-trans,octa-cis-undecaprenyl diphosphate + di-trans,octa-cis-undecaprenyl diphosphate + H(+)</text>
        <dbReference type="Rhea" id="RHEA:23708"/>
        <dbReference type="Rhea" id="RHEA-COMP:9602"/>
        <dbReference type="Rhea" id="RHEA-COMP:9603"/>
        <dbReference type="ChEBI" id="CHEBI:15378"/>
        <dbReference type="ChEBI" id="CHEBI:58405"/>
        <dbReference type="ChEBI" id="CHEBI:60033"/>
        <dbReference type="ChEBI" id="CHEBI:78435"/>
        <dbReference type="EC" id="2.4.99.28"/>
    </reaction>
</comment>
<dbReference type="InterPro" id="IPR008984">
    <property type="entry name" value="SMAD_FHA_dom_sf"/>
</dbReference>
<evidence type="ECO:0000256" key="1">
    <source>
        <dbReference type="ARBA" id="ARBA00022645"/>
    </source>
</evidence>
<evidence type="ECO:0000256" key="3">
    <source>
        <dbReference type="ARBA" id="ARBA00022676"/>
    </source>
</evidence>
<accession>A0ABR8BEE0</accession>
<evidence type="ECO:0000256" key="2">
    <source>
        <dbReference type="ARBA" id="ARBA00022670"/>
    </source>
</evidence>
<dbReference type="InterPro" id="IPR023346">
    <property type="entry name" value="Lysozyme-like_dom_sf"/>
</dbReference>
<dbReference type="SUPFAM" id="SSF53955">
    <property type="entry name" value="Lysozyme-like"/>
    <property type="match status" value="1"/>
</dbReference>
<evidence type="ECO:0000256" key="5">
    <source>
        <dbReference type="ARBA" id="ARBA00022801"/>
    </source>
</evidence>
<dbReference type="SUPFAM" id="SSF56601">
    <property type="entry name" value="beta-lactamase/transpeptidase-like"/>
    <property type="match status" value="1"/>
</dbReference>
<proteinExistence type="predicted"/>
<comment type="caution">
    <text evidence="10">The sequence shown here is derived from an EMBL/GenBank/DDBJ whole genome shotgun (WGS) entry which is preliminary data.</text>
</comment>
<gene>
    <name evidence="10" type="ORF">H6G14_13070</name>
</gene>
<evidence type="ECO:0000256" key="8">
    <source>
        <dbReference type="ARBA" id="ARBA00049902"/>
    </source>
</evidence>
<dbReference type="InterPro" id="IPR036950">
    <property type="entry name" value="PBP_transglycosylase"/>
</dbReference>
<dbReference type="PANTHER" id="PTHR32282">
    <property type="entry name" value="BINDING PROTEIN TRANSPEPTIDASE, PUTATIVE-RELATED"/>
    <property type="match status" value="1"/>
</dbReference>
<protein>
    <submittedName>
        <fullName evidence="10">Transglycosylase domain-containing protein</fullName>
    </submittedName>
</protein>
<comment type="catalytic activity">
    <reaction evidence="7">
        <text>Preferential cleavage: (Ac)2-L-Lys-D-Ala-|-D-Ala. Also transpeptidation of peptidyl-alanyl moieties that are N-acyl substituents of D-alanine.</text>
        <dbReference type="EC" id="3.4.16.4"/>
    </reaction>
</comment>
<dbReference type="InterPro" id="IPR012338">
    <property type="entry name" value="Beta-lactam/transpept-like"/>
</dbReference>
<dbReference type="SMART" id="SM00240">
    <property type="entry name" value="FHA"/>
    <property type="match status" value="1"/>
</dbReference>
<evidence type="ECO:0000259" key="9">
    <source>
        <dbReference type="PROSITE" id="PS50006"/>
    </source>
</evidence>
<dbReference type="Proteomes" id="UP000621307">
    <property type="component" value="Unassembled WGS sequence"/>
</dbReference>
<dbReference type="PANTHER" id="PTHR32282:SF31">
    <property type="entry name" value="PEPTIDOGLYCAN GLYCOSYLTRANSFERASE"/>
    <property type="match status" value="1"/>
</dbReference>
<dbReference type="InterPro" id="IPR001460">
    <property type="entry name" value="PCN-bd_Tpept"/>
</dbReference>
<dbReference type="RefSeq" id="WP_190567832.1">
    <property type="nucleotide sequence ID" value="NZ_JACJQL010000016.1"/>
</dbReference>
<dbReference type="PROSITE" id="PS50006">
    <property type="entry name" value="FHA_DOMAIN"/>
    <property type="match status" value="1"/>
</dbReference>
<dbReference type="InterPro" id="IPR050396">
    <property type="entry name" value="Glycosyltr_51/Transpeptidase"/>
</dbReference>
<dbReference type="Gene3D" id="3.40.710.10">
    <property type="entry name" value="DD-peptidase/beta-lactamase superfamily"/>
    <property type="match status" value="1"/>
</dbReference>
<keyword evidence="6" id="KW-0511">Multifunctional enzyme</keyword>
<keyword evidence="1" id="KW-0121">Carboxypeptidase</keyword>
<dbReference type="CDD" id="cd00060">
    <property type="entry name" value="FHA"/>
    <property type="match status" value="1"/>
</dbReference>
<keyword evidence="5" id="KW-0378">Hydrolase</keyword>
<sequence>MNSPQPPHKPQTLLGQLTQAVNTIQARVDFSKLALKPNAKVPELWVQDAGADKAEVYPLLGDRYVLGRSSKSSDIVIRNPVVSQIHLSLSRDSSQRTPVFIIKDENSTNGIYRGKRRVSTLELRHGDILTLGPPELAASVRLQYVDPPPWYVKAATWAGYGIGGASALLALVIGVEWLKFSVRPLPTTTRAPVVVYARDGSTPLREPRTVSHVDMKRLEDFGPYLPAAVVASEDSRFNWHFGVDPLGILRAVLINTRSGDVQQGASTITQQVSRSLFRDYVGRQDSLGRKLREAIVSLKLEAFYSKDEVLLMYLNRVFLGADTSGFEDAAQFYFDKPAKELTLAEAATLVGILPAPNAFDFCGSGPNKLEAADYRNRVVKRMLEMGKVTPEEANRARRSTVQVSPKVCEQQAKTIAPYFYNYVFQELEAILGEGAAREGNYIIETQLDPAIQAQAETALRNSVSTAGSTFRFSQGAMVTLDSRTGSILAMVGGTDYRTSQFNRAVQAKRQPGSTFKIFAYTQALLQGIPASRTYSCAPLTWQGFTYRPCRSGAGVNMDVATGLALSENPVALRIAREVGLDKVVSMAQRLGVKSQLDAVPGLVLGQSVVNVLEMTGAFGAIGNRGVWNPPHAINRILDSSDCSDRNDLKTCRVIYSFDSDREANKRVLPQPIADQMTDLMQAVITRGTGRSAAIGLGEAGKTGTTDKNVDLWFIGFIPNRRLVTGIWLGNDDNSPTSGSSAQAAQLWGNYMRRITR</sequence>
<evidence type="ECO:0000256" key="4">
    <source>
        <dbReference type="ARBA" id="ARBA00022679"/>
    </source>
</evidence>
<dbReference type="Pfam" id="PF00912">
    <property type="entry name" value="Transgly"/>
    <property type="match status" value="1"/>
</dbReference>
<name>A0ABR8BEE0_9NOSO</name>
<dbReference type="EMBL" id="JACJQL010000016">
    <property type="protein sequence ID" value="MBD2252228.1"/>
    <property type="molecule type" value="Genomic_DNA"/>
</dbReference>
<evidence type="ECO:0000256" key="7">
    <source>
        <dbReference type="ARBA" id="ARBA00034000"/>
    </source>
</evidence>
<evidence type="ECO:0000313" key="11">
    <source>
        <dbReference type="Proteomes" id="UP000621307"/>
    </source>
</evidence>
<dbReference type="InterPro" id="IPR000253">
    <property type="entry name" value="FHA_dom"/>
</dbReference>
<evidence type="ECO:0000313" key="10">
    <source>
        <dbReference type="EMBL" id="MBD2252228.1"/>
    </source>
</evidence>
<dbReference type="Pfam" id="PF00905">
    <property type="entry name" value="Transpeptidase"/>
    <property type="match status" value="1"/>
</dbReference>
<dbReference type="Pfam" id="PF00498">
    <property type="entry name" value="FHA"/>
    <property type="match status" value="1"/>
</dbReference>
<reference evidence="10 11" key="1">
    <citation type="journal article" date="2020" name="ISME J.">
        <title>Comparative genomics reveals insights into cyanobacterial evolution and habitat adaptation.</title>
        <authorList>
            <person name="Chen M.Y."/>
            <person name="Teng W.K."/>
            <person name="Zhao L."/>
            <person name="Hu C.X."/>
            <person name="Zhou Y.K."/>
            <person name="Han B.P."/>
            <person name="Song L.R."/>
            <person name="Shu W.S."/>
        </authorList>
    </citation>
    <scope>NUCLEOTIDE SEQUENCE [LARGE SCALE GENOMIC DNA]</scope>
    <source>
        <strain evidence="10 11">FACHB-3921</strain>
    </source>
</reference>
<dbReference type="Gene3D" id="1.10.3810.10">
    <property type="entry name" value="Biosynthetic peptidoglycan transglycosylase-like"/>
    <property type="match status" value="1"/>
</dbReference>
<keyword evidence="11" id="KW-1185">Reference proteome</keyword>
<keyword evidence="2" id="KW-0645">Protease</keyword>
<dbReference type="InterPro" id="IPR001264">
    <property type="entry name" value="Glyco_trans_51"/>
</dbReference>
<dbReference type="Gene3D" id="2.60.200.20">
    <property type="match status" value="1"/>
</dbReference>
<evidence type="ECO:0000256" key="6">
    <source>
        <dbReference type="ARBA" id="ARBA00023268"/>
    </source>
</evidence>
<keyword evidence="4" id="KW-0808">Transferase</keyword>
<feature type="domain" description="FHA" evidence="9">
    <location>
        <begin position="64"/>
        <end position="118"/>
    </location>
</feature>
<dbReference type="SUPFAM" id="SSF49879">
    <property type="entry name" value="SMAD/FHA domain"/>
    <property type="match status" value="1"/>
</dbReference>